<dbReference type="STRING" id="749222.Nitsa_1298"/>
<sequence length="301" mass="35339">MKLSYTKSPLTFSEQVHLLQERGLIVPNSAYAELKLAQINYYRLSAYMRFFQDDASHCFREGTTFEQVIRLYYFDKKLRNLIFYAMEKLEVYFRTTYAYHTAMEPTLGAFGYTKSAKMHDLEKHASILEAIRRDVDRSKEVFVTHFFSKYDGDYLPVWMMVEVISFSTLSRLYGNLRAPVQQKIADSVNLNAKVLAGWLHSLTYVRNLCAHHARTWNKLLAIRPMVPRGNPAFSGLNNRKIFFVLSMIRYLLEAIDGDEYDFRGELMRLLAAYPDVPLYNMGFPEDWKARTLWVESKEEKM</sequence>
<name>E6WYW3_NITSE</name>
<dbReference type="OrthoDB" id="5363652at2"/>
<reference evidence="1 2" key="1">
    <citation type="journal article" date="2011" name="Stand. Genomic Sci.">
        <title>Complete genome sequence of Nitratifractor salsuginis type strain (E9I37-1).</title>
        <authorList>
            <person name="Anderson I."/>
            <person name="Sikorski J."/>
            <person name="Zeytun A."/>
            <person name="Nolan M."/>
            <person name="Lapidus A."/>
            <person name="Lucas S."/>
            <person name="Hammon N."/>
            <person name="Deshpande S."/>
            <person name="Cheng J.F."/>
            <person name="Tapia R."/>
            <person name="Han C."/>
            <person name="Goodwin L."/>
            <person name="Pitluck S."/>
            <person name="Liolios K."/>
            <person name="Pagani I."/>
            <person name="Ivanova N."/>
            <person name="Huntemann M."/>
            <person name="Mavromatis K."/>
            <person name="Ovchinikova G."/>
            <person name="Pati A."/>
            <person name="Chen A."/>
            <person name="Palaniappan K."/>
            <person name="Land M."/>
            <person name="Hauser L."/>
            <person name="Brambilla E.M."/>
            <person name="Ngatchou-Djao O.D."/>
            <person name="Rohde M."/>
            <person name="Tindall B.J."/>
            <person name="Goker M."/>
            <person name="Detter J.C."/>
            <person name="Woyke T."/>
            <person name="Bristow J."/>
            <person name="Eisen J.A."/>
            <person name="Markowitz V."/>
            <person name="Hugenholtz P."/>
            <person name="Klenk H.P."/>
            <person name="Kyrpides N.C."/>
        </authorList>
    </citation>
    <scope>NUCLEOTIDE SEQUENCE [LARGE SCALE GENOMIC DNA]</scope>
    <source>
        <strain evidence="2">DSM 16511 / JCM 12458 / E9I37-1</strain>
    </source>
</reference>
<accession>E6WYW3</accession>
<proteinExistence type="predicted"/>
<evidence type="ECO:0000313" key="1">
    <source>
        <dbReference type="EMBL" id="ADV46549.1"/>
    </source>
</evidence>
<dbReference type="AlphaFoldDB" id="E6WYW3"/>
<evidence type="ECO:0000313" key="2">
    <source>
        <dbReference type="Proteomes" id="UP000008633"/>
    </source>
</evidence>
<dbReference type="InterPro" id="IPR011664">
    <property type="entry name" value="Abi_system_AbiD/AbiF-like"/>
</dbReference>
<dbReference type="HOGENOM" id="CLU_044962_2_1_7"/>
<dbReference type="Proteomes" id="UP000008633">
    <property type="component" value="Chromosome"/>
</dbReference>
<dbReference type="EMBL" id="CP002452">
    <property type="protein sequence ID" value="ADV46549.1"/>
    <property type="molecule type" value="Genomic_DNA"/>
</dbReference>
<dbReference type="KEGG" id="nsa:Nitsa_1298"/>
<organism evidence="1 2">
    <name type="scientific">Nitratifractor salsuginis (strain DSM 16511 / JCM 12458 / E9I37-1)</name>
    <dbReference type="NCBI Taxonomy" id="749222"/>
    <lineage>
        <taxon>Bacteria</taxon>
        <taxon>Pseudomonadati</taxon>
        <taxon>Campylobacterota</taxon>
        <taxon>Epsilonproteobacteria</taxon>
        <taxon>Campylobacterales</taxon>
        <taxon>Sulfurovaceae</taxon>
        <taxon>Nitratifractor</taxon>
    </lineage>
</organism>
<reference evidence="2" key="2">
    <citation type="submission" date="2011-01" db="EMBL/GenBank/DDBJ databases">
        <title>The complete genome of Nitratifractor salsuginis DSM 16511.</title>
        <authorList>
            <consortium name="US DOE Joint Genome Institute (JGI-PGF)"/>
            <person name="Lucas S."/>
            <person name="Copeland A."/>
            <person name="Lapidus A."/>
            <person name="Bruce D."/>
            <person name="Goodwin L."/>
            <person name="Pitluck S."/>
            <person name="Kyrpides N."/>
            <person name="Mavromatis K."/>
            <person name="Ivanova N."/>
            <person name="Mikhailova N."/>
            <person name="Zeytun A."/>
            <person name="Detter J.C."/>
            <person name="Tapia R."/>
            <person name="Han C."/>
            <person name="Land M."/>
            <person name="Hauser L."/>
            <person name="Markowitz V."/>
            <person name="Cheng J.-F."/>
            <person name="Hugenholtz P."/>
            <person name="Woyke T."/>
            <person name="Wu D."/>
            <person name="Tindall B."/>
            <person name="Schuetze A."/>
            <person name="Brambilla E."/>
            <person name="Klenk H.-P."/>
            <person name="Eisen J.A."/>
        </authorList>
    </citation>
    <scope>NUCLEOTIDE SEQUENCE [LARGE SCALE GENOMIC DNA]</scope>
    <source>
        <strain evidence="2">DSM 16511 / JCM 12458 / E9I37-1</strain>
    </source>
</reference>
<dbReference type="Pfam" id="PF07751">
    <property type="entry name" value="Abi_2"/>
    <property type="match status" value="1"/>
</dbReference>
<dbReference type="eggNOG" id="COG4823">
    <property type="taxonomic scope" value="Bacteria"/>
</dbReference>
<keyword evidence="2" id="KW-1185">Reference proteome</keyword>
<protein>
    <submittedName>
        <fullName evidence="1">Abi family protein</fullName>
    </submittedName>
</protein>
<dbReference type="RefSeq" id="WP_013554239.1">
    <property type="nucleotide sequence ID" value="NC_014935.1"/>
</dbReference>
<gene>
    <name evidence="1" type="ordered locus">Nitsa_1298</name>
</gene>